<dbReference type="Pfam" id="PF04480">
    <property type="entry name" value="DUF559"/>
    <property type="match status" value="1"/>
</dbReference>
<dbReference type="EMBL" id="BMHO01000001">
    <property type="protein sequence ID" value="GGD27671.1"/>
    <property type="molecule type" value="Genomic_DNA"/>
</dbReference>
<keyword evidence="3" id="KW-1185">Reference proteome</keyword>
<dbReference type="InterPro" id="IPR007569">
    <property type="entry name" value="DUF559"/>
</dbReference>
<name>A0A916Y2Z6_9MICO</name>
<evidence type="ECO:0000313" key="2">
    <source>
        <dbReference type="EMBL" id="GGD27671.1"/>
    </source>
</evidence>
<feature type="domain" description="DUF559" evidence="1">
    <location>
        <begin position="193"/>
        <end position="262"/>
    </location>
</feature>
<proteinExistence type="predicted"/>
<dbReference type="RefSeq" id="WP_188710711.1">
    <property type="nucleotide sequence ID" value="NZ_BMHO01000001.1"/>
</dbReference>
<comment type="caution">
    <text evidence="2">The sequence shown here is derived from an EMBL/GenBank/DDBJ whole genome shotgun (WGS) entry which is preliminary data.</text>
</comment>
<evidence type="ECO:0000259" key="1">
    <source>
        <dbReference type="Pfam" id="PF04480"/>
    </source>
</evidence>
<accession>A0A916Y2Z6</accession>
<protein>
    <recommendedName>
        <fullName evidence="1">DUF559 domain-containing protein</fullName>
    </recommendedName>
</protein>
<dbReference type="Proteomes" id="UP000633205">
    <property type="component" value="Unassembled WGS sequence"/>
</dbReference>
<gene>
    <name evidence="2" type="ORF">GCM10010915_04670</name>
</gene>
<dbReference type="AlphaFoldDB" id="A0A916Y2Z6"/>
<reference evidence="2" key="1">
    <citation type="journal article" date="2014" name="Int. J. Syst. Evol. Microbiol.">
        <title>Complete genome sequence of Corynebacterium casei LMG S-19264T (=DSM 44701T), isolated from a smear-ripened cheese.</title>
        <authorList>
            <consortium name="US DOE Joint Genome Institute (JGI-PGF)"/>
            <person name="Walter F."/>
            <person name="Albersmeier A."/>
            <person name="Kalinowski J."/>
            <person name="Ruckert C."/>
        </authorList>
    </citation>
    <scope>NUCLEOTIDE SEQUENCE</scope>
    <source>
        <strain evidence="2">CGMCC 1.15152</strain>
    </source>
</reference>
<dbReference type="Gene3D" id="3.40.960.10">
    <property type="entry name" value="VSR Endonuclease"/>
    <property type="match status" value="1"/>
</dbReference>
<evidence type="ECO:0000313" key="3">
    <source>
        <dbReference type="Proteomes" id="UP000633205"/>
    </source>
</evidence>
<sequence>MDLALYLSKYNGIARMSTLIDAGISRHRIRQSLDRGEVARVGRSWVAHPQSDPHLSAAARLGVALTCVTQAERFGLWSFGVDTPHVAAKPHASLRERTSAHVHWSKPIVPRRGEALEDGIENTLAQVAACQPFEKALVIWESAARKELVDRSVLKRLPLGPQARRILDEMCWFSDSGIETVVMPRLRWLRVPLRPQISIAGHRVDLLIGDRLVLQVDGGHHVGPQRTEDNRHDAQLMLMGYHVIRVGYHQIVDRWHEVEYVISTAVAQGLHLAR</sequence>
<organism evidence="2 3">
    <name type="scientific">Microbacterium faecale</name>
    <dbReference type="NCBI Taxonomy" id="1804630"/>
    <lineage>
        <taxon>Bacteria</taxon>
        <taxon>Bacillati</taxon>
        <taxon>Actinomycetota</taxon>
        <taxon>Actinomycetes</taxon>
        <taxon>Micrococcales</taxon>
        <taxon>Microbacteriaceae</taxon>
        <taxon>Microbacterium</taxon>
    </lineage>
</organism>
<reference evidence="2" key="2">
    <citation type="submission" date="2020-09" db="EMBL/GenBank/DDBJ databases">
        <authorList>
            <person name="Sun Q."/>
            <person name="Zhou Y."/>
        </authorList>
    </citation>
    <scope>NUCLEOTIDE SEQUENCE</scope>
    <source>
        <strain evidence="2">CGMCC 1.15152</strain>
    </source>
</reference>